<dbReference type="EMBL" id="JYDO01000195">
    <property type="protein sequence ID" value="KRZ67479.1"/>
    <property type="molecule type" value="Genomic_DNA"/>
</dbReference>
<accession>A0A0V1M6T2</accession>
<evidence type="ECO:0000313" key="1">
    <source>
        <dbReference type="EMBL" id="KRZ67479.1"/>
    </source>
</evidence>
<organism evidence="1 2">
    <name type="scientific">Trichinella papuae</name>
    <dbReference type="NCBI Taxonomy" id="268474"/>
    <lineage>
        <taxon>Eukaryota</taxon>
        <taxon>Metazoa</taxon>
        <taxon>Ecdysozoa</taxon>
        <taxon>Nematoda</taxon>
        <taxon>Enoplea</taxon>
        <taxon>Dorylaimia</taxon>
        <taxon>Trichinellida</taxon>
        <taxon>Trichinellidae</taxon>
        <taxon>Trichinella</taxon>
    </lineage>
</organism>
<protein>
    <submittedName>
        <fullName evidence="1">Uncharacterized protein</fullName>
    </submittedName>
</protein>
<proteinExistence type="predicted"/>
<sequence length="210" mass="23618">MNKKRFQLAPPMMMAVCCDGCGQSVGGQSIGFSAGSLVNGYAITARQTETYSNCLSRHFWIDESGKRLLTRQSRLNVCENTRLPELHFHQCCIISKAPCRLLTAESADCYRCLPKTRHFGLSSALLTQLYPASKLGDSSELLVRPMRCRVFFEWVKKKIRKGQLLLSVSPFSIANRCLITATLMHSIAKLMFSRTLEPMRVALGVKIFFN</sequence>
<name>A0A0V1M6T2_9BILA</name>
<evidence type="ECO:0000313" key="2">
    <source>
        <dbReference type="Proteomes" id="UP000054843"/>
    </source>
</evidence>
<dbReference type="AlphaFoldDB" id="A0A0V1M6T2"/>
<reference evidence="1 2" key="1">
    <citation type="submission" date="2015-01" db="EMBL/GenBank/DDBJ databases">
        <title>Evolution of Trichinella species and genotypes.</title>
        <authorList>
            <person name="Korhonen P.K."/>
            <person name="Edoardo P."/>
            <person name="Giuseppe L.R."/>
            <person name="Gasser R.B."/>
        </authorList>
    </citation>
    <scope>NUCLEOTIDE SEQUENCE [LARGE SCALE GENOMIC DNA]</scope>
    <source>
        <strain evidence="1">ISS1980</strain>
    </source>
</reference>
<dbReference type="Proteomes" id="UP000054843">
    <property type="component" value="Unassembled WGS sequence"/>
</dbReference>
<comment type="caution">
    <text evidence="1">The sequence shown here is derived from an EMBL/GenBank/DDBJ whole genome shotgun (WGS) entry which is preliminary data.</text>
</comment>
<gene>
    <name evidence="1" type="ORF">T10_4323</name>
</gene>
<keyword evidence="2" id="KW-1185">Reference proteome</keyword>